<evidence type="ECO:0000313" key="3">
    <source>
        <dbReference type="Proteomes" id="UP000218831"/>
    </source>
</evidence>
<evidence type="ECO:0000256" key="1">
    <source>
        <dbReference type="SAM" id="SignalP"/>
    </source>
</evidence>
<keyword evidence="3" id="KW-1185">Reference proteome</keyword>
<reference evidence="2 3" key="1">
    <citation type="submission" date="2017-08" db="EMBL/GenBank/DDBJ databases">
        <title>Aliifodinibius alkalisoli sp. nov., isolated from saline alkaline soil.</title>
        <authorList>
            <person name="Liu D."/>
            <person name="Zhang G."/>
        </authorList>
    </citation>
    <scope>NUCLEOTIDE SEQUENCE [LARGE SCALE GENOMIC DNA]</scope>
    <source>
        <strain evidence="2 3">WN023</strain>
    </source>
</reference>
<gene>
    <name evidence="2" type="ORF">CK503_02725</name>
</gene>
<organism evidence="2 3">
    <name type="scientific">Fodinibius salipaludis</name>
    <dbReference type="NCBI Taxonomy" id="2032627"/>
    <lineage>
        <taxon>Bacteria</taxon>
        <taxon>Pseudomonadati</taxon>
        <taxon>Balneolota</taxon>
        <taxon>Balneolia</taxon>
        <taxon>Balneolales</taxon>
        <taxon>Balneolaceae</taxon>
        <taxon>Fodinibius</taxon>
    </lineage>
</organism>
<dbReference type="EMBL" id="NSKE01000002">
    <property type="protein sequence ID" value="PAU95132.1"/>
    <property type="molecule type" value="Genomic_DNA"/>
</dbReference>
<comment type="caution">
    <text evidence="2">The sequence shown here is derived from an EMBL/GenBank/DDBJ whole genome shotgun (WGS) entry which is preliminary data.</text>
</comment>
<evidence type="ECO:0008006" key="4">
    <source>
        <dbReference type="Google" id="ProtNLM"/>
    </source>
</evidence>
<protein>
    <recommendedName>
        <fullName evidence="4">Outer membrane protein beta-barrel domain-containing protein</fullName>
    </recommendedName>
</protein>
<dbReference type="OrthoDB" id="9790491at2"/>
<proteinExistence type="predicted"/>
<feature type="chain" id="PRO_5012584400" description="Outer membrane protein beta-barrel domain-containing protein" evidence="1">
    <location>
        <begin position="25"/>
        <end position="157"/>
    </location>
</feature>
<keyword evidence="1" id="KW-0732">Signal</keyword>
<evidence type="ECO:0000313" key="2">
    <source>
        <dbReference type="EMBL" id="PAU95132.1"/>
    </source>
</evidence>
<dbReference type="RefSeq" id="WP_095605258.1">
    <property type="nucleotide sequence ID" value="NZ_NSKE01000002.1"/>
</dbReference>
<dbReference type="AlphaFoldDB" id="A0A2A2GEE5"/>
<feature type="signal peptide" evidence="1">
    <location>
        <begin position="1"/>
        <end position="24"/>
    </location>
</feature>
<accession>A0A2A2GEE5</accession>
<dbReference type="Proteomes" id="UP000218831">
    <property type="component" value="Unassembled WGS sequence"/>
</dbReference>
<sequence>MKKLLSVILLAVFVTLSLNTISHAQDADKDLGIGFMVGEPTGLTAKSWTGGGNAIDVGVAWSFGRYDAITIQADYLWHNYNVFSDVEQGSLPLYYGIGGRLVLGENDSYIGARIPVGLNYLFEDAPVGLFIEAAPILNVAPSTDFDIDGTLGARFYF</sequence>
<name>A0A2A2GEE5_9BACT</name>